<proteinExistence type="predicted"/>
<keyword evidence="8" id="KW-1185">Reference proteome</keyword>
<dbReference type="PROSITE" id="PS00675">
    <property type="entry name" value="SIGMA54_INTERACT_1"/>
    <property type="match status" value="1"/>
</dbReference>
<evidence type="ECO:0000256" key="5">
    <source>
        <dbReference type="ARBA" id="ARBA00023163"/>
    </source>
</evidence>
<dbReference type="InterPro" id="IPR003593">
    <property type="entry name" value="AAA+_ATPase"/>
</dbReference>
<dbReference type="SUPFAM" id="SSF55781">
    <property type="entry name" value="GAF domain-like"/>
    <property type="match status" value="1"/>
</dbReference>
<dbReference type="SUPFAM" id="SSF46689">
    <property type="entry name" value="Homeodomain-like"/>
    <property type="match status" value="1"/>
</dbReference>
<dbReference type="SMART" id="SM00382">
    <property type="entry name" value="AAA"/>
    <property type="match status" value="1"/>
</dbReference>
<dbReference type="Proteomes" id="UP001629392">
    <property type="component" value="Unassembled WGS sequence"/>
</dbReference>
<dbReference type="Pfam" id="PF00158">
    <property type="entry name" value="Sigma54_activat"/>
    <property type="match status" value="1"/>
</dbReference>
<evidence type="ECO:0000313" key="8">
    <source>
        <dbReference type="Proteomes" id="UP001629392"/>
    </source>
</evidence>
<dbReference type="PANTHER" id="PTHR32071:SF77">
    <property type="entry name" value="TRANSCRIPTIONAL REGULATORY PROTEIN"/>
    <property type="match status" value="1"/>
</dbReference>
<dbReference type="SUPFAM" id="SSF52540">
    <property type="entry name" value="P-loop containing nucleoside triphosphate hydrolases"/>
    <property type="match status" value="1"/>
</dbReference>
<dbReference type="Pfam" id="PF02954">
    <property type="entry name" value="HTH_8"/>
    <property type="match status" value="1"/>
</dbReference>
<dbReference type="PROSITE" id="PS00688">
    <property type="entry name" value="SIGMA54_INTERACT_3"/>
    <property type="match status" value="1"/>
</dbReference>
<dbReference type="InterPro" id="IPR025944">
    <property type="entry name" value="Sigma_54_int_dom_CS"/>
</dbReference>
<evidence type="ECO:0000256" key="2">
    <source>
        <dbReference type="ARBA" id="ARBA00022840"/>
    </source>
</evidence>
<evidence type="ECO:0000259" key="6">
    <source>
        <dbReference type="PROSITE" id="PS50045"/>
    </source>
</evidence>
<dbReference type="Pfam" id="PF25601">
    <property type="entry name" value="AAA_lid_14"/>
    <property type="match status" value="1"/>
</dbReference>
<comment type="caution">
    <text evidence="7">The sequence shown here is derived from an EMBL/GenBank/DDBJ whole genome shotgun (WGS) entry which is preliminary data.</text>
</comment>
<keyword evidence="5" id="KW-0804">Transcription</keyword>
<evidence type="ECO:0000256" key="4">
    <source>
        <dbReference type="ARBA" id="ARBA00023125"/>
    </source>
</evidence>
<name>A0ABW9EGU4_9BURK</name>
<keyword evidence="3" id="KW-0805">Transcription regulation</keyword>
<dbReference type="Gene3D" id="1.10.8.60">
    <property type="match status" value="1"/>
</dbReference>
<feature type="domain" description="Sigma-54 factor interaction" evidence="6">
    <location>
        <begin position="338"/>
        <end position="566"/>
    </location>
</feature>
<dbReference type="InterPro" id="IPR025662">
    <property type="entry name" value="Sigma_54_int_dom_ATP-bd_1"/>
</dbReference>
<evidence type="ECO:0000256" key="1">
    <source>
        <dbReference type="ARBA" id="ARBA00022741"/>
    </source>
</evidence>
<dbReference type="Gene3D" id="3.30.450.40">
    <property type="match status" value="1"/>
</dbReference>
<sequence>MNMSSHANGVLTQLGQPAAVDGVHPFSSTVRASWERCVASYGLQPDDVPEAHVLGGDEYKDVLGPLGDLLCVAKPEVDRLFARLASHDYLVSLAQRDGVMVALRCPDSLLSRVTSHHLILGSVWDEAHQGTNGIGTCVKEKQALSVVMDDHFGSHLAPLSCSVSPIFGQDGRLLGALNATSMQPSSRATQDLILGMVKRSARRIENLLFAQANREHLILRFSQYDDFSDYASELWLAVDGDLVIASSSDPGRPLPIALRTLTGLSVGELVARCSQDMRNEGIARIDREGTRGFVKMMMHGTPQRRSSWTDRPAGTGASAIKEPVFESANAQEGPIGSIFGDAPELKEQTRVAEKLLRRNLPILIQGETGSGKTALANALHHAVGGGHGNFVVINCASISRDLIESELFGYRAGAFTGAAPNGFKGRLLEADGGTLFLDEIGDMPISLQSRLLQVLSEGEFVPVGSTKPVSVTFRLISATLHDVCKLVAEGKFREDLYFRLAGNVVTIPPLRRRADRQHLIQSVFRQELAKAGLSATLSDTALTLLTAYDWPGNIRELAHTARYAAALCEDEAVSVEHLPRHIANLRVGAGSSIKESADRNVLLRALDAEGWNVSTAAQKLGISRSTLHRKMVAMGIHRARDQASEQEL</sequence>
<protein>
    <submittedName>
        <fullName evidence="7">Sigma-54-dependent Fis family transcriptional regulator</fullName>
    </submittedName>
</protein>
<dbReference type="InterPro" id="IPR058031">
    <property type="entry name" value="AAA_lid_NorR"/>
</dbReference>
<dbReference type="PROSITE" id="PS00676">
    <property type="entry name" value="SIGMA54_INTERACT_2"/>
    <property type="match status" value="1"/>
</dbReference>
<dbReference type="InterPro" id="IPR025943">
    <property type="entry name" value="Sigma_54_int_dom_ATP-bd_2"/>
</dbReference>
<evidence type="ECO:0000313" key="7">
    <source>
        <dbReference type="EMBL" id="MFM0718262.1"/>
    </source>
</evidence>
<organism evidence="7 8">
    <name type="scientific">Paraburkholderia strydomiana</name>
    <dbReference type="NCBI Taxonomy" id="1245417"/>
    <lineage>
        <taxon>Bacteria</taxon>
        <taxon>Pseudomonadati</taxon>
        <taxon>Pseudomonadota</taxon>
        <taxon>Betaproteobacteria</taxon>
        <taxon>Burkholderiales</taxon>
        <taxon>Burkholderiaceae</taxon>
        <taxon>Paraburkholderia</taxon>
    </lineage>
</organism>
<dbReference type="PRINTS" id="PR01590">
    <property type="entry name" value="HTHFIS"/>
</dbReference>
<dbReference type="CDD" id="cd00009">
    <property type="entry name" value="AAA"/>
    <property type="match status" value="1"/>
</dbReference>
<dbReference type="Gene3D" id="3.40.50.300">
    <property type="entry name" value="P-loop containing nucleotide triphosphate hydrolases"/>
    <property type="match status" value="1"/>
</dbReference>
<reference evidence="7 8" key="1">
    <citation type="journal article" date="2024" name="Chem. Sci.">
        <title>Discovery of megapolipeptins by genome mining of a Burkholderiales bacteria collection.</title>
        <authorList>
            <person name="Paulo B.S."/>
            <person name="Recchia M.J.J."/>
            <person name="Lee S."/>
            <person name="Fergusson C.H."/>
            <person name="Romanowski S.B."/>
            <person name="Hernandez A."/>
            <person name="Krull N."/>
            <person name="Liu D.Y."/>
            <person name="Cavanagh H."/>
            <person name="Bos A."/>
            <person name="Gray C.A."/>
            <person name="Murphy B.T."/>
            <person name="Linington R.G."/>
            <person name="Eustaquio A.S."/>
        </authorList>
    </citation>
    <scope>NUCLEOTIDE SEQUENCE [LARGE SCALE GENOMIC DNA]</scope>
    <source>
        <strain evidence="7 8">RL17-350-BIC-E</strain>
    </source>
</reference>
<evidence type="ECO:0000256" key="3">
    <source>
        <dbReference type="ARBA" id="ARBA00023015"/>
    </source>
</evidence>
<dbReference type="InterPro" id="IPR009057">
    <property type="entry name" value="Homeodomain-like_sf"/>
</dbReference>
<dbReference type="EMBL" id="JAQQCL010000013">
    <property type="protein sequence ID" value="MFM0718262.1"/>
    <property type="molecule type" value="Genomic_DNA"/>
</dbReference>
<dbReference type="InterPro" id="IPR027417">
    <property type="entry name" value="P-loop_NTPase"/>
</dbReference>
<dbReference type="InterPro" id="IPR002078">
    <property type="entry name" value="Sigma_54_int"/>
</dbReference>
<keyword evidence="1" id="KW-0547">Nucleotide-binding</keyword>
<keyword evidence="2" id="KW-0067">ATP-binding</keyword>
<dbReference type="PROSITE" id="PS50045">
    <property type="entry name" value="SIGMA54_INTERACT_4"/>
    <property type="match status" value="1"/>
</dbReference>
<gene>
    <name evidence="7" type="ORF">PQQ73_18185</name>
</gene>
<accession>A0ABW9EGU4</accession>
<keyword evidence="4" id="KW-0238">DNA-binding</keyword>
<dbReference type="InterPro" id="IPR002197">
    <property type="entry name" value="HTH_Fis"/>
</dbReference>
<dbReference type="PANTHER" id="PTHR32071">
    <property type="entry name" value="TRANSCRIPTIONAL REGULATORY PROTEIN"/>
    <property type="match status" value="1"/>
</dbReference>
<dbReference type="Gene3D" id="1.10.10.60">
    <property type="entry name" value="Homeodomain-like"/>
    <property type="match status" value="1"/>
</dbReference>
<dbReference type="InterPro" id="IPR029016">
    <property type="entry name" value="GAF-like_dom_sf"/>
</dbReference>
<dbReference type="RefSeq" id="WP_408154142.1">
    <property type="nucleotide sequence ID" value="NZ_JAQQCL010000013.1"/>
</dbReference>